<dbReference type="RefSeq" id="WP_149403691.1">
    <property type="nucleotide sequence ID" value="NZ_BIXY01000084.1"/>
</dbReference>
<keyword evidence="1" id="KW-1133">Transmembrane helix</keyword>
<gene>
    <name evidence="2" type="ORF">KDI_43870</name>
</gene>
<sequence length="110" mass="12392">MAWDAFMTARAELRRTDGFVLARRIAAGIIDMFLLSQLQMWIDQLFGVVPGPNSMSYGLYGGGMVMGWSGAAVDVSWLVLIVVLYFFVRAVGKWQMWRYLRDDDKGAFAA</sequence>
<reference evidence="2 3" key="1">
    <citation type="submission" date="2019-01" db="EMBL/GenBank/DDBJ databases">
        <title>Draft genome sequence of Dictyobacter sp. Uno17.</title>
        <authorList>
            <person name="Wang C.M."/>
            <person name="Zheng Y."/>
            <person name="Sakai Y."/>
            <person name="Abe K."/>
            <person name="Yokota A."/>
            <person name="Yabe S."/>
        </authorList>
    </citation>
    <scope>NUCLEOTIDE SEQUENCE [LARGE SCALE GENOMIC DNA]</scope>
    <source>
        <strain evidence="2 3">Uno17</strain>
    </source>
</reference>
<accession>A0A5A5TIE2</accession>
<feature type="transmembrane region" description="Helical" evidence="1">
    <location>
        <begin position="21"/>
        <end position="42"/>
    </location>
</feature>
<protein>
    <submittedName>
        <fullName evidence="2">Uncharacterized protein</fullName>
    </submittedName>
</protein>
<name>A0A5A5TIE2_9CHLR</name>
<evidence type="ECO:0000313" key="2">
    <source>
        <dbReference type="EMBL" id="GCF10823.1"/>
    </source>
</evidence>
<feature type="transmembrane region" description="Helical" evidence="1">
    <location>
        <begin position="62"/>
        <end position="88"/>
    </location>
</feature>
<comment type="caution">
    <text evidence="2">The sequence shown here is derived from an EMBL/GenBank/DDBJ whole genome shotgun (WGS) entry which is preliminary data.</text>
</comment>
<organism evidence="2 3">
    <name type="scientific">Dictyobacter arantiisoli</name>
    <dbReference type="NCBI Taxonomy" id="2014874"/>
    <lineage>
        <taxon>Bacteria</taxon>
        <taxon>Bacillati</taxon>
        <taxon>Chloroflexota</taxon>
        <taxon>Ktedonobacteria</taxon>
        <taxon>Ktedonobacterales</taxon>
        <taxon>Dictyobacteraceae</taxon>
        <taxon>Dictyobacter</taxon>
    </lineage>
</organism>
<dbReference type="Proteomes" id="UP000322530">
    <property type="component" value="Unassembled WGS sequence"/>
</dbReference>
<evidence type="ECO:0000256" key="1">
    <source>
        <dbReference type="SAM" id="Phobius"/>
    </source>
</evidence>
<keyword evidence="1" id="KW-0472">Membrane</keyword>
<evidence type="ECO:0000313" key="3">
    <source>
        <dbReference type="Proteomes" id="UP000322530"/>
    </source>
</evidence>
<keyword evidence="3" id="KW-1185">Reference proteome</keyword>
<dbReference type="EMBL" id="BIXY01000084">
    <property type="protein sequence ID" value="GCF10823.1"/>
    <property type="molecule type" value="Genomic_DNA"/>
</dbReference>
<proteinExistence type="predicted"/>
<keyword evidence="1" id="KW-0812">Transmembrane</keyword>
<dbReference type="AlphaFoldDB" id="A0A5A5TIE2"/>